<dbReference type="Proteomes" id="UP000315395">
    <property type="component" value="Chromosome"/>
</dbReference>
<dbReference type="AlphaFoldDB" id="A0A516G7J9"/>
<keyword evidence="3" id="KW-1185">Reference proteome</keyword>
<evidence type="ECO:0000256" key="1">
    <source>
        <dbReference type="ARBA" id="ARBA00022649"/>
    </source>
</evidence>
<protein>
    <submittedName>
        <fullName evidence="2">Antitoxin</fullName>
    </submittedName>
</protein>
<name>A0A516G7J9_9MICO</name>
<dbReference type="KEGG" id="orz:FNH13_03195"/>
<organism evidence="2 3">
    <name type="scientific">Ornithinimicrobium ciconiae</name>
    <dbReference type="NCBI Taxonomy" id="2594265"/>
    <lineage>
        <taxon>Bacteria</taxon>
        <taxon>Bacillati</taxon>
        <taxon>Actinomycetota</taxon>
        <taxon>Actinomycetes</taxon>
        <taxon>Micrococcales</taxon>
        <taxon>Ornithinimicrobiaceae</taxon>
        <taxon>Ornithinimicrobium</taxon>
    </lineage>
</organism>
<dbReference type="Pfam" id="PF07704">
    <property type="entry name" value="PSK_trans_fac"/>
    <property type="match status" value="1"/>
</dbReference>
<dbReference type="EMBL" id="CP041616">
    <property type="protein sequence ID" value="QDO87462.1"/>
    <property type="molecule type" value="Genomic_DNA"/>
</dbReference>
<keyword evidence="1" id="KW-1277">Toxin-antitoxin system</keyword>
<evidence type="ECO:0000313" key="2">
    <source>
        <dbReference type="EMBL" id="QDO87462.1"/>
    </source>
</evidence>
<sequence length="94" mass="10358">MTRSGRGPVSCPNIKNPRTHELVRELARRTGQSQTSAVEDAVARRLAALGAEDSDVLATAQRLVADFQADLKDEDRLRIRAAQDELYDEAGLPR</sequence>
<proteinExistence type="predicted"/>
<gene>
    <name evidence="2" type="ORF">FNH13_03195</name>
</gene>
<reference evidence="2 3" key="1">
    <citation type="submission" date="2019-07" db="EMBL/GenBank/DDBJ databases">
        <title>complete genome sequencing of Ornithinimicrobium sp. H23M54.</title>
        <authorList>
            <person name="Bae J.-W."/>
            <person name="Lee S.-Y."/>
        </authorList>
    </citation>
    <scope>NUCLEOTIDE SEQUENCE [LARGE SCALE GENOMIC DNA]</scope>
    <source>
        <strain evidence="2 3">H23M54</strain>
    </source>
</reference>
<dbReference type="InterPro" id="IPR011660">
    <property type="entry name" value="VapB-like"/>
</dbReference>
<accession>A0A516G7J9</accession>
<dbReference type="OrthoDB" id="560250at2"/>
<evidence type="ECO:0000313" key="3">
    <source>
        <dbReference type="Proteomes" id="UP000315395"/>
    </source>
</evidence>